<comment type="subcellular location">
    <subcellularLocation>
        <location evidence="1">Membrane</location>
        <topology evidence="1">Multi-pass membrane protein</topology>
    </subcellularLocation>
</comment>
<keyword evidence="3 6" id="KW-1133">Transmembrane helix</keyword>
<feature type="region of interest" description="Disordered" evidence="5">
    <location>
        <begin position="378"/>
        <end position="397"/>
    </location>
</feature>
<gene>
    <name evidence="8" type="ORF">CIG21_03050</name>
</gene>
<name>A0A269PEZ1_9CORY</name>
<evidence type="ECO:0000256" key="6">
    <source>
        <dbReference type="SAM" id="Phobius"/>
    </source>
</evidence>
<keyword evidence="4 6" id="KW-0472">Membrane</keyword>
<reference evidence="8 9" key="1">
    <citation type="submission" date="2017-08" db="EMBL/GenBank/DDBJ databases">
        <authorList>
            <person name="de Groot N.N."/>
        </authorList>
    </citation>
    <scope>NUCLEOTIDE SEQUENCE [LARGE SCALE GENOMIC DNA]</scope>
    <source>
        <strain evidence="8 9">NBT06-6</strain>
    </source>
</reference>
<dbReference type="Pfam" id="PF13515">
    <property type="entry name" value="FUSC_2"/>
    <property type="match status" value="1"/>
</dbReference>
<evidence type="ECO:0000256" key="2">
    <source>
        <dbReference type="ARBA" id="ARBA00022692"/>
    </source>
</evidence>
<dbReference type="Proteomes" id="UP000215771">
    <property type="component" value="Unassembled WGS sequence"/>
</dbReference>
<evidence type="ECO:0000256" key="5">
    <source>
        <dbReference type="SAM" id="MobiDB-lite"/>
    </source>
</evidence>
<evidence type="ECO:0000259" key="7">
    <source>
        <dbReference type="Pfam" id="PF13515"/>
    </source>
</evidence>
<dbReference type="EMBL" id="NQMQ01000007">
    <property type="protein sequence ID" value="PAJ70677.1"/>
    <property type="molecule type" value="Genomic_DNA"/>
</dbReference>
<feature type="transmembrane region" description="Helical" evidence="6">
    <location>
        <begin position="38"/>
        <end position="55"/>
    </location>
</feature>
<protein>
    <recommendedName>
        <fullName evidence="7">Integral membrane bound transporter domain-containing protein</fullName>
    </recommendedName>
</protein>
<organism evidence="8 9">
    <name type="scientific">Corynebacterium hadale</name>
    <dbReference type="NCBI Taxonomy" id="2026255"/>
    <lineage>
        <taxon>Bacteria</taxon>
        <taxon>Bacillati</taxon>
        <taxon>Actinomycetota</taxon>
        <taxon>Actinomycetes</taxon>
        <taxon>Mycobacteriales</taxon>
        <taxon>Corynebacteriaceae</taxon>
        <taxon>Corynebacterium</taxon>
    </lineage>
</organism>
<dbReference type="AlphaFoldDB" id="A0A269PEZ1"/>
<dbReference type="GO" id="GO:0016020">
    <property type="term" value="C:membrane"/>
    <property type="evidence" value="ECO:0007669"/>
    <property type="project" value="UniProtKB-SubCell"/>
</dbReference>
<evidence type="ECO:0000256" key="1">
    <source>
        <dbReference type="ARBA" id="ARBA00004141"/>
    </source>
</evidence>
<evidence type="ECO:0000256" key="3">
    <source>
        <dbReference type="ARBA" id="ARBA00022989"/>
    </source>
</evidence>
<keyword evidence="2 6" id="KW-0812">Transmembrane</keyword>
<comment type="caution">
    <text evidence="8">The sequence shown here is derived from an EMBL/GenBank/DDBJ whole genome shotgun (WGS) entry which is preliminary data.</text>
</comment>
<proteinExistence type="predicted"/>
<evidence type="ECO:0000313" key="9">
    <source>
        <dbReference type="Proteomes" id="UP000215771"/>
    </source>
</evidence>
<sequence>MEEQKDAGSTKHRLTTKERLKQVDQSVQSRLLRVRKRLLPILQIGIASGLAYWIAKDLLGHQRPFFAPISVIIMIGMTGGERLSKAWDLAIGGTIGVLVGDLLFYRLGEGGWQIALIVSGSLAIASFFTKSQLAINQVAIGSVLIATIMPPGAEVTGIDRTLDAIVGVVVSMVTLALLPQAPMQSARSEISKVMGILCSVLNDVANGLRERDPEIIDEALEAIRSSQTGIDQMASAVKSGKESIRISPFLWSVRRYINSLSLVIPPVDNAVRTTRVLARRAHVLCEDGDAVTERQVELIDTLSHICLEFSEVYGVDSRRAQAIAIPRIVNELRVAGQRASMDAVPEDAVLSAYAILAQTRSLIVDLLEVSGMSHESAASVLAPTSSSPKYPPELYDE</sequence>
<accession>A0A269PEZ1</accession>
<feature type="domain" description="Integral membrane bound transporter" evidence="7">
    <location>
        <begin position="51"/>
        <end position="173"/>
    </location>
</feature>
<evidence type="ECO:0000313" key="8">
    <source>
        <dbReference type="EMBL" id="PAJ70677.1"/>
    </source>
</evidence>
<dbReference type="InterPro" id="IPR049453">
    <property type="entry name" value="Memb_transporter_dom"/>
</dbReference>
<dbReference type="RefSeq" id="WP_095275648.1">
    <property type="nucleotide sequence ID" value="NZ_CP047655.1"/>
</dbReference>
<evidence type="ECO:0000256" key="4">
    <source>
        <dbReference type="ARBA" id="ARBA00023136"/>
    </source>
</evidence>